<dbReference type="Proteomes" id="UP000494206">
    <property type="component" value="Unassembled WGS sequence"/>
</dbReference>
<dbReference type="GO" id="GO:0043161">
    <property type="term" value="P:proteasome-mediated ubiquitin-dependent protein catabolic process"/>
    <property type="evidence" value="ECO:0007669"/>
    <property type="project" value="TreeGrafter"/>
</dbReference>
<dbReference type="GO" id="GO:0008270">
    <property type="term" value="F:zinc ion binding"/>
    <property type="evidence" value="ECO:0007669"/>
    <property type="project" value="UniProtKB-KW"/>
</dbReference>
<feature type="compositionally biased region" description="Polar residues" evidence="6">
    <location>
        <begin position="189"/>
        <end position="204"/>
    </location>
</feature>
<dbReference type="AlphaFoldDB" id="A0A8S1EM03"/>
<evidence type="ECO:0000313" key="8">
    <source>
        <dbReference type="EMBL" id="CAB3398819.1"/>
    </source>
</evidence>
<reference evidence="8 9" key="1">
    <citation type="submission" date="2020-04" db="EMBL/GenBank/DDBJ databases">
        <authorList>
            <person name="Laetsch R D."/>
            <person name="Stevens L."/>
            <person name="Kumar S."/>
            <person name="Blaxter L. M."/>
        </authorList>
    </citation>
    <scope>NUCLEOTIDE SEQUENCE [LARGE SCALE GENOMIC DNA]</scope>
</reference>
<dbReference type="Gene3D" id="4.10.1110.10">
    <property type="entry name" value="AN1-like Zinc finger"/>
    <property type="match status" value="2"/>
</dbReference>
<feature type="region of interest" description="Disordered" evidence="6">
    <location>
        <begin position="172"/>
        <end position="204"/>
    </location>
</feature>
<name>A0A8S1EM03_9PELO</name>
<accession>A0A8S1EM03</accession>
<evidence type="ECO:0000256" key="3">
    <source>
        <dbReference type="ARBA" id="ARBA00022771"/>
    </source>
</evidence>
<keyword evidence="9" id="KW-1185">Reference proteome</keyword>
<organism evidence="8 9">
    <name type="scientific">Caenorhabditis bovis</name>
    <dbReference type="NCBI Taxonomy" id="2654633"/>
    <lineage>
        <taxon>Eukaryota</taxon>
        <taxon>Metazoa</taxon>
        <taxon>Ecdysozoa</taxon>
        <taxon>Nematoda</taxon>
        <taxon>Chromadorea</taxon>
        <taxon>Rhabditida</taxon>
        <taxon>Rhabditina</taxon>
        <taxon>Rhabditomorpha</taxon>
        <taxon>Rhabditoidea</taxon>
        <taxon>Rhabditidae</taxon>
        <taxon>Peloderinae</taxon>
        <taxon>Caenorhabditis</taxon>
    </lineage>
</organism>
<gene>
    <name evidence="8" type="ORF">CBOVIS_LOCUS2055</name>
</gene>
<dbReference type="PANTHER" id="PTHR14677:SF20">
    <property type="entry name" value="ZINC FINGER AN1-TYPE CONTAINING 2A-RELATED"/>
    <property type="match status" value="1"/>
</dbReference>
<evidence type="ECO:0000256" key="5">
    <source>
        <dbReference type="PROSITE-ProRule" id="PRU00449"/>
    </source>
</evidence>
<keyword evidence="4" id="KW-0862">Zinc</keyword>
<dbReference type="GO" id="GO:0045047">
    <property type="term" value="P:protein targeting to ER"/>
    <property type="evidence" value="ECO:0007669"/>
    <property type="project" value="TreeGrafter"/>
</dbReference>
<evidence type="ECO:0000256" key="2">
    <source>
        <dbReference type="ARBA" id="ARBA00022737"/>
    </source>
</evidence>
<proteinExistence type="predicted"/>
<evidence type="ECO:0000256" key="4">
    <source>
        <dbReference type="ARBA" id="ARBA00022833"/>
    </source>
</evidence>
<feature type="domain" description="AN1-type" evidence="7">
    <location>
        <begin position="5"/>
        <end position="53"/>
    </location>
</feature>
<keyword evidence="3 5" id="KW-0863">Zinc-finger</keyword>
<evidence type="ECO:0000259" key="7">
    <source>
        <dbReference type="PROSITE" id="PS51039"/>
    </source>
</evidence>
<dbReference type="Pfam" id="PF25403">
    <property type="entry name" value="zf-C2H2_ZFAND2"/>
    <property type="match status" value="1"/>
</dbReference>
<keyword evidence="2" id="KW-0677">Repeat</keyword>
<dbReference type="OrthoDB" id="431929at2759"/>
<protein>
    <recommendedName>
        <fullName evidence="7">AN1-type domain-containing protein</fullName>
    </recommendedName>
</protein>
<evidence type="ECO:0000313" key="9">
    <source>
        <dbReference type="Proteomes" id="UP000494206"/>
    </source>
</evidence>
<feature type="domain" description="AN1-type" evidence="7">
    <location>
        <begin position="92"/>
        <end position="140"/>
    </location>
</feature>
<dbReference type="Pfam" id="PF01428">
    <property type="entry name" value="zf-AN1"/>
    <property type="match status" value="2"/>
</dbReference>
<dbReference type="PANTHER" id="PTHR14677">
    <property type="entry name" value="ARSENITE INDUCUBLE RNA ASSOCIATED PROTEIN AIP-1-RELATED"/>
    <property type="match status" value="1"/>
</dbReference>
<dbReference type="SMART" id="SM00154">
    <property type="entry name" value="ZnF_AN1"/>
    <property type="match status" value="2"/>
</dbReference>
<evidence type="ECO:0000256" key="6">
    <source>
        <dbReference type="SAM" id="MobiDB-lite"/>
    </source>
</evidence>
<dbReference type="PROSITE" id="PS51039">
    <property type="entry name" value="ZF_AN1"/>
    <property type="match status" value="2"/>
</dbReference>
<evidence type="ECO:0000256" key="1">
    <source>
        <dbReference type="ARBA" id="ARBA00022723"/>
    </source>
</evidence>
<keyword evidence="1" id="KW-0479">Metal-binding</keyword>
<dbReference type="InterPro" id="IPR035896">
    <property type="entry name" value="AN1-like_Znf"/>
</dbReference>
<dbReference type="GO" id="GO:0005783">
    <property type="term" value="C:endoplasmic reticulum"/>
    <property type="evidence" value="ECO:0007669"/>
    <property type="project" value="TreeGrafter"/>
</dbReference>
<sequence length="204" mass="23110">MAEFPHFGEHCGVEICNQLDFLPIKCDMCSGFFCLTHYVYEAHNCAHAYKRNVQVPVCPLCNQPVPTPKNVNADFQINTHIENNCDIVKEAKIYTNRCSVKGCKKKELIPVVCPDCKLNYCLRHRHEKDHNCEELKANLKKNEAGIFRNPFSLFKSQVDNCSAQARKSAANDEQLARALQQEEYESAQPGGQQRSSRNQGCSVS</sequence>
<dbReference type="EMBL" id="CADEPM010000001">
    <property type="protein sequence ID" value="CAB3398819.1"/>
    <property type="molecule type" value="Genomic_DNA"/>
</dbReference>
<dbReference type="SUPFAM" id="SSF118310">
    <property type="entry name" value="AN1-like Zinc finger"/>
    <property type="match status" value="2"/>
</dbReference>
<comment type="caution">
    <text evidence="8">The sequence shown here is derived from an EMBL/GenBank/DDBJ whole genome shotgun (WGS) entry which is preliminary data.</text>
</comment>
<dbReference type="InterPro" id="IPR000058">
    <property type="entry name" value="Znf_AN1"/>
</dbReference>
<dbReference type="InterPro" id="IPR057357">
    <property type="entry name" value="Znf-C2H2_ZFAND2A/B"/>
</dbReference>